<proteinExistence type="predicted"/>
<protein>
    <submittedName>
        <fullName evidence="1">Uncharacterized protein</fullName>
    </submittedName>
</protein>
<sequence length="78" mass="9291">MLDKKTYQTIFDFGNKANQLFESKKNSMKDSIKYHDDKTYIVIIKKLDNELDTLLSEVTHKMTPYMDIRDIIAPRKFD</sequence>
<dbReference type="EMBL" id="AP018515">
    <property type="protein sequence ID" value="BBC80253.1"/>
    <property type="molecule type" value="Genomic_DNA"/>
</dbReference>
<organism evidence="1 2">
    <name type="scientific">Acetobacter orientalis</name>
    <dbReference type="NCBI Taxonomy" id="146474"/>
    <lineage>
        <taxon>Bacteria</taxon>
        <taxon>Pseudomonadati</taxon>
        <taxon>Pseudomonadota</taxon>
        <taxon>Alphaproteobacteria</taxon>
        <taxon>Acetobacterales</taxon>
        <taxon>Acetobacteraceae</taxon>
        <taxon>Acetobacter</taxon>
    </lineage>
</organism>
<dbReference type="Proteomes" id="UP000270034">
    <property type="component" value="Chromosome"/>
</dbReference>
<evidence type="ECO:0000313" key="1">
    <source>
        <dbReference type="EMBL" id="BBC80253.1"/>
    </source>
</evidence>
<evidence type="ECO:0000313" key="2">
    <source>
        <dbReference type="Proteomes" id="UP000270034"/>
    </source>
</evidence>
<reference evidence="1 2" key="1">
    <citation type="submission" date="2018-02" db="EMBL/GenBank/DDBJ databases">
        <title>Acetobacter orientalis genome.</title>
        <authorList>
            <person name="Nakashima N."/>
            <person name="Tamura T."/>
        </authorList>
    </citation>
    <scope>NUCLEOTIDE SEQUENCE [LARGE SCALE GENOMIC DNA]</scope>
    <source>
        <strain evidence="1 2">FAN1</strain>
    </source>
</reference>
<gene>
    <name evidence="1" type="ORF">AcetOrient_orf02856</name>
</gene>
<accession>A0A2Z5ZIC4</accession>
<dbReference type="AlphaFoldDB" id="A0A2Z5ZIC4"/>
<name>A0A2Z5ZIC4_9PROT</name>
<dbReference type="KEGG" id="aot:AcetOri_orf02856"/>